<evidence type="ECO:0000313" key="3">
    <source>
        <dbReference type="Proteomes" id="UP000276133"/>
    </source>
</evidence>
<keyword evidence="1" id="KW-0812">Transmembrane</keyword>
<reference evidence="2 3" key="1">
    <citation type="journal article" date="2018" name="Sci. Rep.">
        <title>Genomic signatures of local adaptation to the degree of environmental predictability in rotifers.</title>
        <authorList>
            <person name="Franch-Gras L."/>
            <person name="Hahn C."/>
            <person name="Garcia-Roger E.M."/>
            <person name="Carmona M.J."/>
            <person name="Serra M."/>
            <person name="Gomez A."/>
        </authorList>
    </citation>
    <scope>NUCLEOTIDE SEQUENCE [LARGE SCALE GENOMIC DNA]</scope>
    <source>
        <strain evidence="2">HYR1</strain>
    </source>
</reference>
<proteinExistence type="predicted"/>
<keyword evidence="3" id="KW-1185">Reference proteome</keyword>
<feature type="transmembrane region" description="Helical" evidence="1">
    <location>
        <begin position="12"/>
        <end position="33"/>
    </location>
</feature>
<dbReference type="Proteomes" id="UP000276133">
    <property type="component" value="Unassembled WGS sequence"/>
</dbReference>
<accession>A0A3M7Q7T4</accession>
<comment type="caution">
    <text evidence="2">The sequence shown here is derived from an EMBL/GenBank/DDBJ whole genome shotgun (WGS) entry which is preliminary data.</text>
</comment>
<protein>
    <submittedName>
        <fullName evidence="2">Uncharacterized protein</fullName>
    </submittedName>
</protein>
<organism evidence="2 3">
    <name type="scientific">Brachionus plicatilis</name>
    <name type="common">Marine rotifer</name>
    <name type="synonym">Brachionus muelleri</name>
    <dbReference type="NCBI Taxonomy" id="10195"/>
    <lineage>
        <taxon>Eukaryota</taxon>
        <taxon>Metazoa</taxon>
        <taxon>Spiralia</taxon>
        <taxon>Gnathifera</taxon>
        <taxon>Rotifera</taxon>
        <taxon>Eurotatoria</taxon>
        <taxon>Monogononta</taxon>
        <taxon>Pseudotrocha</taxon>
        <taxon>Ploima</taxon>
        <taxon>Brachionidae</taxon>
        <taxon>Brachionus</taxon>
    </lineage>
</organism>
<evidence type="ECO:0000256" key="1">
    <source>
        <dbReference type="SAM" id="Phobius"/>
    </source>
</evidence>
<gene>
    <name evidence="2" type="ORF">BpHYR1_053678</name>
</gene>
<keyword evidence="1" id="KW-0472">Membrane</keyword>
<dbReference type="AlphaFoldDB" id="A0A3M7Q7T4"/>
<evidence type="ECO:0000313" key="2">
    <source>
        <dbReference type="EMBL" id="RNA07242.1"/>
    </source>
</evidence>
<keyword evidence="1" id="KW-1133">Transmembrane helix</keyword>
<dbReference type="EMBL" id="REGN01007113">
    <property type="protein sequence ID" value="RNA07242.1"/>
    <property type="molecule type" value="Genomic_DNA"/>
</dbReference>
<sequence length="107" mass="12966">MPNFQFSEFYRFIAEFCRISILVPLTKLFAFIFRNKIKKRVRSVGYNYTPQKYSNTWSRSTSFPFSILQSHRQKHSFGALNKHHLAHFIFIRVMRLQYLTREGIRIN</sequence>
<name>A0A3M7Q7T4_BRAPC</name>